<evidence type="ECO:0000256" key="5">
    <source>
        <dbReference type="SAM" id="Phobius"/>
    </source>
</evidence>
<feature type="domain" description="RDD" evidence="6">
    <location>
        <begin position="21"/>
        <end position="143"/>
    </location>
</feature>
<keyword evidence="2 5" id="KW-0812">Transmembrane</keyword>
<feature type="transmembrane region" description="Helical" evidence="5">
    <location>
        <begin position="58"/>
        <end position="78"/>
    </location>
</feature>
<keyword evidence="4 5" id="KW-0472">Membrane</keyword>
<dbReference type="EMBL" id="JADIKG010000009">
    <property type="protein sequence ID" value="MFK2872363.1"/>
    <property type="molecule type" value="Genomic_DNA"/>
</dbReference>
<evidence type="ECO:0000256" key="1">
    <source>
        <dbReference type="ARBA" id="ARBA00004141"/>
    </source>
</evidence>
<gene>
    <name evidence="7" type="ORF">ISP13_02380</name>
</gene>
<keyword evidence="3 5" id="KW-1133">Transmembrane helix</keyword>
<protein>
    <submittedName>
        <fullName evidence="7">RDD family protein</fullName>
    </submittedName>
</protein>
<sequence length="226" mass="24166">MLDTMREIETPEGVSLRLRAAGAFGRAQAWLLDFLLRALFFLVAMSICSAFGRGGAGLAALLLFALTWVYSVVCEVWFGGQTIGKRAVGLRVVCADGTPVTLIPSVVRNLLRVVDALPVLYGVGLVCTMIDPSARRIGDIVAGTLVIHADDLPAGSKVPIVPSQRLPVPLDPDEQAALIEFAERAAQLTLERQEELAHILEPLTRREGTAAVTQIAAYANGLLGRP</sequence>
<evidence type="ECO:0000256" key="2">
    <source>
        <dbReference type="ARBA" id="ARBA00022692"/>
    </source>
</evidence>
<evidence type="ECO:0000313" key="7">
    <source>
        <dbReference type="EMBL" id="MFK2872363.1"/>
    </source>
</evidence>
<evidence type="ECO:0000256" key="4">
    <source>
        <dbReference type="ARBA" id="ARBA00023136"/>
    </source>
</evidence>
<dbReference type="Pfam" id="PF06271">
    <property type="entry name" value="RDD"/>
    <property type="match status" value="1"/>
</dbReference>
<dbReference type="RefSeq" id="WP_284399058.1">
    <property type="nucleotide sequence ID" value="NZ_BSNQ01000003.1"/>
</dbReference>
<evidence type="ECO:0000313" key="8">
    <source>
        <dbReference type="Proteomes" id="UP001620405"/>
    </source>
</evidence>
<dbReference type="InterPro" id="IPR010432">
    <property type="entry name" value="RDD"/>
</dbReference>
<evidence type="ECO:0000259" key="6">
    <source>
        <dbReference type="Pfam" id="PF06271"/>
    </source>
</evidence>
<reference evidence="7 8" key="1">
    <citation type="submission" date="2020-10" db="EMBL/GenBank/DDBJ databases">
        <title>Phylogeny of dyella-like bacteria.</title>
        <authorList>
            <person name="Fu J."/>
        </authorList>
    </citation>
    <scope>NUCLEOTIDE SEQUENCE [LARGE SCALE GENOMIC DNA]</scope>
    <source>
        <strain evidence="7 8">DHOB07</strain>
    </source>
</reference>
<organism evidence="7 8">
    <name type="scientific">Dyella lipolytica</name>
    <dbReference type="NCBI Taxonomy" id="1867835"/>
    <lineage>
        <taxon>Bacteria</taxon>
        <taxon>Pseudomonadati</taxon>
        <taxon>Pseudomonadota</taxon>
        <taxon>Gammaproteobacteria</taxon>
        <taxon>Lysobacterales</taxon>
        <taxon>Rhodanobacteraceae</taxon>
        <taxon>Dyella</taxon>
    </lineage>
</organism>
<feature type="transmembrane region" description="Helical" evidence="5">
    <location>
        <begin position="34"/>
        <end position="52"/>
    </location>
</feature>
<accession>A0ABW8IR44</accession>
<dbReference type="PANTHER" id="PTHR38480">
    <property type="entry name" value="SLR0254 PROTEIN"/>
    <property type="match status" value="1"/>
</dbReference>
<evidence type="ECO:0000256" key="3">
    <source>
        <dbReference type="ARBA" id="ARBA00022989"/>
    </source>
</evidence>
<dbReference type="Proteomes" id="UP001620405">
    <property type="component" value="Unassembled WGS sequence"/>
</dbReference>
<name>A0ABW8IR44_9GAMM</name>
<keyword evidence="8" id="KW-1185">Reference proteome</keyword>
<comment type="subcellular location">
    <subcellularLocation>
        <location evidence="1">Membrane</location>
        <topology evidence="1">Multi-pass membrane protein</topology>
    </subcellularLocation>
</comment>
<dbReference type="PANTHER" id="PTHR38480:SF1">
    <property type="entry name" value="SLR0254 PROTEIN"/>
    <property type="match status" value="1"/>
</dbReference>
<proteinExistence type="predicted"/>
<comment type="caution">
    <text evidence="7">The sequence shown here is derived from an EMBL/GenBank/DDBJ whole genome shotgun (WGS) entry which is preliminary data.</text>
</comment>